<keyword evidence="1" id="KW-0812">Transmembrane</keyword>
<evidence type="ECO:0000313" key="3">
    <source>
        <dbReference type="Proteomes" id="UP001186944"/>
    </source>
</evidence>
<accession>A0AA88XJC8</accession>
<feature type="transmembrane region" description="Helical" evidence="1">
    <location>
        <begin position="96"/>
        <end position="115"/>
    </location>
</feature>
<feature type="transmembrane region" description="Helical" evidence="1">
    <location>
        <begin position="12"/>
        <end position="45"/>
    </location>
</feature>
<comment type="caution">
    <text evidence="2">The sequence shown here is derived from an EMBL/GenBank/DDBJ whole genome shotgun (WGS) entry which is preliminary data.</text>
</comment>
<organism evidence="2 3">
    <name type="scientific">Pinctada imbricata</name>
    <name type="common">Atlantic pearl-oyster</name>
    <name type="synonym">Pinctada martensii</name>
    <dbReference type="NCBI Taxonomy" id="66713"/>
    <lineage>
        <taxon>Eukaryota</taxon>
        <taxon>Metazoa</taxon>
        <taxon>Spiralia</taxon>
        <taxon>Lophotrochozoa</taxon>
        <taxon>Mollusca</taxon>
        <taxon>Bivalvia</taxon>
        <taxon>Autobranchia</taxon>
        <taxon>Pteriomorphia</taxon>
        <taxon>Pterioida</taxon>
        <taxon>Pterioidea</taxon>
        <taxon>Pteriidae</taxon>
        <taxon>Pinctada</taxon>
    </lineage>
</organism>
<feature type="transmembrane region" description="Helical" evidence="1">
    <location>
        <begin position="65"/>
        <end position="84"/>
    </location>
</feature>
<feature type="transmembrane region" description="Helical" evidence="1">
    <location>
        <begin position="203"/>
        <end position="219"/>
    </location>
</feature>
<keyword evidence="1" id="KW-0472">Membrane</keyword>
<gene>
    <name evidence="2" type="ORF">FSP39_005638</name>
</gene>
<keyword evidence="3" id="KW-1185">Reference proteome</keyword>
<proteinExistence type="predicted"/>
<evidence type="ECO:0000256" key="1">
    <source>
        <dbReference type="SAM" id="Phobius"/>
    </source>
</evidence>
<reference evidence="2" key="1">
    <citation type="submission" date="2019-08" db="EMBL/GenBank/DDBJ databases">
        <title>The improved chromosome-level genome for the pearl oyster Pinctada fucata martensii using PacBio sequencing and Hi-C.</title>
        <authorList>
            <person name="Zheng Z."/>
        </authorList>
    </citation>
    <scope>NUCLEOTIDE SEQUENCE</scope>
    <source>
        <strain evidence="2">ZZ-2019</strain>
        <tissue evidence="2">Adductor muscle</tissue>
    </source>
</reference>
<sequence>MADTSDYLRGGAFVVMFLLTGIWDLNTWLISDLVFTFFSGLLIYSNPWWSMDLQTKDVKLDVVHAQLHRLFAAFLMGPLLLWLFRRKSKDPNVIAAMLWSRTVGIMTLLFIMTVGQLTYGHIFTDKHVWFGFLGNILWWLANVVQLIKNKPSISGYQQTRGITLLLHLNLLILTLLSLAFLAFPKMMFKIEGRKADKYHLHTARAVGALIMGSAAMMWIAPCIKERRDVRIIFISQSLMAVLCEASYLILHFSAQLMTKQELYIRMATFIPLLVISLIGIFLSCKTTNSDADSAKIEDKKNS</sequence>
<feature type="transmembrane region" description="Helical" evidence="1">
    <location>
        <begin position="231"/>
        <end position="250"/>
    </location>
</feature>
<evidence type="ECO:0000313" key="2">
    <source>
        <dbReference type="EMBL" id="KAK3083936.1"/>
    </source>
</evidence>
<name>A0AA88XJC8_PINIB</name>
<feature type="transmembrane region" description="Helical" evidence="1">
    <location>
        <begin position="262"/>
        <end position="282"/>
    </location>
</feature>
<dbReference type="Proteomes" id="UP001186944">
    <property type="component" value="Unassembled WGS sequence"/>
</dbReference>
<protein>
    <submittedName>
        <fullName evidence="2">Uncharacterized protein</fullName>
    </submittedName>
</protein>
<keyword evidence="1" id="KW-1133">Transmembrane helix</keyword>
<feature type="transmembrane region" description="Helical" evidence="1">
    <location>
        <begin position="164"/>
        <end position="183"/>
    </location>
</feature>
<feature type="transmembrane region" description="Helical" evidence="1">
    <location>
        <begin position="127"/>
        <end position="144"/>
    </location>
</feature>
<dbReference type="EMBL" id="VSWD01000013">
    <property type="protein sequence ID" value="KAK3083936.1"/>
    <property type="molecule type" value="Genomic_DNA"/>
</dbReference>
<dbReference type="AlphaFoldDB" id="A0AA88XJC8"/>